<dbReference type="Gene3D" id="1.10.520.40">
    <property type="entry name" value="CRISPR-associated protein Cse2"/>
    <property type="match status" value="1"/>
</dbReference>
<dbReference type="CDD" id="cd09731">
    <property type="entry name" value="Cse2_I-E"/>
    <property type="match status" value="1"/>
</dbReference>
<dbReference type="InterPro" id="IPR038287">
    <property type="entry name" value="Cse2_sf"/>
</dbReference>
<keyword evidence="2" id="KW-1185">Reference proteome</keyword>
<proteinExistence type="predicted"/>
<dbReference type="InterPro" id="IPR013382">
    <property type="entry name" value="CRISPR-assoc_prot_Cse2"/>
</dbReference>
<dbReference type="Pfam" id="PF09485">
    <property type="entry name" value="CRISPR_Cse2"/>
    <property type="match status" value="1"/>
</dbReference>
<organism evidence="1 2">
    <name type="scientific">Candidatus Endoriftia persephonae</name>
    <dbReference type="NCBI Taxonomy" id="393765"/>
    <lineage>
        <taxon>Bacteria</taxon>
        <taxon>Pseudomonadati</taxon>
        <taxon>Pseudomonadota</taxon>
        <taxon>Gammaproteobacteria</taxon>
        <taxon>Chromatiales</taxon>
        <taxon>Sedimenticolaceae</taxon>
        <taxon>Candidatus Endoriftia</taxon>
    </lineage>
</organism>
<dbReference type="NCBIfam" id="TIGR02548">
    <property type="entry name" value="casB_cse2"/>
    <property type="match status" value="1"/>
</dbReference>
<reference evidence="1" key="1">
    <citation type="journal article" date="2022" name="Mol. Ecol. Resour.">
        <title>The complete and closed genome of the facultative generalist Candidatus Endoriftia persephone from deep-sea hydrothermal vents.</title>
        <authorList>
            <person name="de Oliveira A.L."/>
            <person name="Srivastava A."/>
            <person name="Espada-Hinojosa S."/>
            <person name="Bright M."/>
        </authorList>
    </citation>
    <scope>NUCLEOTIDE SEQUENCE</scope>
    <source>
        <strain evidence="1">Tica-EPR-9o50.N</strain>
    </source>
</reference>
<name>A0A9J6ZWD0_9GAMM</name>
<dbReference type="RefSeq" id="WP_005966019.1">
    <property type="nucleotide sequence ID" value="NZ_CP090569.1"/>
</dbReference>
<dbReference type="AlphaFoldDB" id="A0A9J6ZWD0"/>
<evidence type="ECO:0000313" key="2">
    <source>
        <dbReference type="Proteomes" id="UP001056649"/>
    </source>
</evidence>
<sequence>MSLTLNKESHTTEILIQWWQGLENNKGTRAELRRCTSPDKVMFQPAFQRLCQRLKPEPQEQRQLASVVGLLAHVRYTTGQKLAYQMAGNPPVVSELRFRRLLQRDRTDLYGAMIRILRMLDHRANLPDLISSVFYWGDKVRKDWAFDYFPNTPEKAAG</sequence>
<dbReference type="EMBL" id="CP090569">
    <property type="protein sequence ID" value="USF87091.1"/>
    <property type="molecule type" value="Genomic_DNA"/>
</dbReference>
<evidence type="ECO:0000313" key="1">
    <source>
        <dbReference type="EMBL" id="USF87091.1"/>
    </source>
</evidence>
<dbReference type="KEGG" id="eps:L0Y14_13235"/>
<dbReference type="Proteomes" id="UP001056649">
    <property type="component" value="Chromosome"/>
</dbReference>
<protein>
    <submittedName>
        <fullName evidence="1">Type I-E CRISPR-associated protein Cse2/CasB</fullName>
    </submittedName>
</protein>
<gene>
    <name evidence="1" type="primary">casB</name>
    <name evidence="1" type="ORF">L0Y14_13235</name>
</gene>
<accession>A0A9J6ZWD0</accession>